<feature type="transmembrane region" description="Helical" evidence="1">
    <location>
        <begin position="48"/>
        <end position="71"/>
    </location>
</feature>
<dbReference type="EMBL" id="BONY01000024">
    <property type="protein sequence ID" value="GIH06106.1"/>
    <property type="molecule type" value="Genomic_DNA"/>
</dbReference>
<dbReference type="Pfam" id="PF13519">
    <property type="entry name" value="VWA_2"/>
    <property type="match status" value="1"/>
</dbReference>
<feature type="transmembrane region" description="Helical" evidence="1">
    <location>
        <begin position="92"/>
        <end position="114"/>
    </location>
</feature>
<name>A0A8J3Q8Z1_9ACTN</name>
<organism evidence="3 4">
    <name type="scientific">Rhizocola hellebori</name>
    <dbReference type="NCBI Taxonomy" id="1392758"/>
    <lineage>
        <taxon>Bacteria</taxon>
        <taxon>Bacillati</taxon>
        <taxon>Actinomycetota</taxon>
        <taxon>Actinomycetes</taxon>
        <taxon>Micromonosporales</taxon>
        <taxon>Micromonosporaceae</taxon>
        <taxon>Rhizocola</taxon>
    </lineage>
</organism>
<dbReference type="Pfam" id="PF13531">
    <property type="entry name" value="SBP_bac_11"/>
    <property type="match status" value="1"/>
</dbReference>
<dbReference type="PROSITE" id="PS50234">
    <property type="entry name" value="VWFA"/>
    <property type="match status" value="1"/>
</dbReference>
<evidence type="ECO:0000256" key="1">
    <source>
        <dbReference type="SAM" id="Phobius"/>
    </source>
</evidence>
<dbReference type="InterPro" id="IPR002035">
    <property type="entry name" value="VWF_A"/>
</dbReference>
<sequence>MGVDFRAGEVRVTEPPDRRQRMATGALFSVLVLFSGALQALFESSEGPLRWVFLFLASLLVGLIPFTPSWQGIYTWMSRWRTVRWRHLLRRGLVWTLAMAGTVALGAIAVPLAADFTERARVRLQGCPNATQLIMVAAPEDVTTARELASAFEADTAGRRYGCPSADIQVYPETPALVRQALQGGWSPDDLRSIGARPDLWLPGSTRQALMPPDPLVPADESTIASTPIVLAVPPSLLVDPRLLDLRRSLLWSTLIERAEALHWTVQRPDPQLSAAAELATVKLYTDGSVLIDRAKARQLEKVLLPPKSPASGVDLLCGQPTSAVIVTEQQMVRYNAGRLDCPRPLAPNPSWRAFYPAELTPVQMPLLRFRWPDAGDDQAREAAEFVRWLGTTAGREALNNSGLRPIGGGHLRDPLSDRYGVLSVSYGREPPAPEVFEAVAALRAQAQRPARILLALDASGSMNQPVSGAGLTRIDLAKQGIVGALKHIGPGDELALWSFQGTGGPTRLTEFAGDGAAVQAALAGVMPSGRAPLYQSIVDGVSALAPPDPDRHTALVVLTDGEDDSGSRISRQQLLDAVKGRGVKVFAVATGEASCATQIIIEVTEQTDGRCFEVGVASLDARLSAMFEVLWGGS</sequence>
<reference evidence="3" key="1">
    <citation type="submission" date="2021-01" db="EMBL/GenBank/DDBJ databases">
        <title>Whole genome shotgun sequence of Rhizocola hellebori NBRC 109834.</title>
        <authorList>
            <person name="Komaki H."/>
            <person name="Tamura T."/>
        </authorList>
    </citation>
    <scope>NUCLEOTIDE SEQUENCE</scope>
    <source>
        <strain evidence="3">NBRC 109834</strain>
    </source>
</reference>
<comment type="caution">
    <text evidence="3">The sequence shown here is derived from an EMBL/GenBank/DDBJ whole genome shotgun (WGS) entry which is preliminary data.</text>
</comment>
<dbReference type="SUPFAM" id="SSF53300">
    <property type="entry name" value="vWA-like"/>
    <property type="match status" value="1"/>
</dbReference>
<evidence type="ECO:0000313" key="4">
    <source>
        <dbReference type="Proteomes" id="UP000612899"/>
    </source>
</evidence>
<keyword evidence="1" id="KW-1133">Transmembrane helix</keyword>
<dbReference type="SMART" id="SM00327">
    <property type="entry name" value="VWA"/>
    <property type="match status" value="1"/>
</dbReference>
<dbReference type="InterPro" id="IPR036465">
    <property type="entry name" value="vWFA_dom_sf"/>
</dbReference>
<proteinExistence type="predicted"/>
<keyword evidence="1" id="KW-0812">Transmembrane</keyword>
<feature type="transmembrane region" description="Helical" evidence="1">
    <location>
        <begin position="21"/>
        <end position="42"/>
    </location>
</feature>
<dbReference type="Proteomes" id="UP000612899">
    <property type="component" value="Unassembled WGS sequence"/>
</dbReference>
<protein>
    <submittedName>
        <fullName evidence="3">VWA domain-containing protein</fullName>
    </submittedName>
</protein>
<dbReference type="AlphaFoldDB" id="A0A8J3Q8Z1"/>
<evidence type="ECO:0000259" key="2">
    <source>
        <dbReference type="PROSITE" id="PS50234"/>
    </source>
</evidence>
<feature type="domain" description="VWFA" evidence="2">
    <location>
        <begin position="452"/>
        <end position="631"/>
    </location>
</feature>
<accession>A0A8J3Q8Z1</accession>
<evidence type="ECO:0000313" key="3">
    <source>
        <dbReference type="EMBL" id="GIH06106.1"/>
    </source>
</evidence>
<dbReference type="Gene3D" id="3.40.50.410">
    <property type="entry name" value="von Willebrand factor, type A domain"/>
    <property type="match status" value="1"/>
</dbReference>
<keyword evidence="4" id="KW-1185">Reference proteome</keyword>
<gene>
    <name evidence="3" type="ORF">Rhe02_41730</name>
</gene>
<keyword evidence="1" id="KW-0472">Membrane</keyword>